<dbReference type="PANTHER" id="PTHR42770">
    <property type="entry name" value="AMINO ACID TRANSPORTER-RELATED"/>
    <property type="match status" value="1"/>
</dbReference>
<feature type="transmembrane region" description="Helical" evidence="6">
    <location>
        <begin position="362"/>
        <end position="384"/>
    </location>
</feature>
<evidence type="ECO:0000256" key="4">
    <source>
        <dbReference type="ARBA" id="ARBA00022989"/>
    </source>
</evidence>
<keyword evidence="2" id="KW-1003">Cell membrane</keyword>
<dbReference type="KEGG" id="pami:JCM7686_pAMI6p101"/>
<dbReference type="Pfam" id="PF13520">
    <property type="entry name" value="AA_permease_2"/>
    <property type="match status" value="1"/>
</dbReference>
<feature type="transmembrane region" description="Helical" evidence="6">
    <location>
        <begin position="275"/>
        <end position="297"/>
    </location>
</feature>
<evidence type="ECO:0000256" key="3">
    <source>
        <dbReference type="ARBA" id="ARBA00022692"/>
    </source>
</evidence>
<dbReference type="PIRSF" id="PIRSF006060">
    <property type="entry name" value="AA_transporter"/>
    <property type="match status" value="1"/>
</dbReference>
<dbReference type="AlphaFoldDB" id="S5Z1Y0"/>
<dbReference type="HOGENOM" id="CLU_480451_0_0_5"/>
<feature type="transmembrane region" description="Helical" evidence="6">
    <location>
        <begin position="317"/>
        <end position="341"/>
    </location>
</feature>
<reference evidence="7 8" key="1">
    <citation type="journal article" date="2014" name="BMC Genomics">
        <title>Architecture and functions of a multipartite genome of the methylotrophic bacterium Paracoccus aminophilus JCM 7686, containing primary and secondary chromids.</title>
        <authorList>
            <person name="Dziewit L."/>
            <person name="Czarnecki J."/>
            <person name="Wibberg D."/>
            <person name="Radlinska M."/>
            <person name="Mrozek P."/>
            <person name="Szymczak M."/>
            <person name="Schluter A."/>
            <person name="Puhler A."/>
            <person name="Bartosik D."/>
        </authorList>
    </citation>
    <scope>NUCLEOTIDE SEQUENCE [LARGE SCALE GENOMIC DNA]</scope>
    <source>
        <strain evidence="7">JCM 7686</strain>
        <plasmid evidence="8">Plasmid pAMI6</plasmid>
    </source>
</reference>
<dbReference type="Gene3D" id="1.20.1740.10">
    <property type="entry name" value="Amino acid/polyamine transporter I"/>
    <property type="match status" value="1"/>
</dbReference>
<dbReference type="InterPro" id="IPR050367">
    <property type="entry name" value="APC_superfamily"/>
</dbReference>
<keyword evidence="4 6" id="KW-1133">Transmembrane helix</keyword>
<dbReference type="PANTHER" id="PTHR42770:SF7">
    <property type="entry name" value="MEMBRANE PROTEIN"/>
    <property type="match status" value="1"/>
</dbReference>
<feature type="transmembrane region" description="Helical" evidence="6">
    <location>
        <begin position="417"/>
        <end position="436"/>
    </location>
</feature>
<feature type="transmembrane region" description="Helical" evidence="6">
    <location>
        <begin position="61"/>
        <end position="82"/>
    </location>
</feature>
<proteinExistence type="predicted"/>
<gene>
    <name evidence="7" type="ORF">JCM7686_pAMI6p101</name>
</gene>
<comment type="subcellular location">
    <subcellularLocation>
        <location evidence="1">Cell membrane</location>
        <topology evidence="1">Multi-pass membrane protein</topology>
    </subcellularLocation>
</comment>
<dbReference type="GO" id="GO:0005886">
    <property type="term" value="C:plasma membrane"/>
    <property type="evidence" value="ECO:0007669"/>
    <property type="project" value="UniProtKB-SubCell"/>
</dbReference>
<feature type="transmembrane region" description="Helical" evidence="6">
    <location>
        <begin position="242"/>
        <end position="263"/>
    </location>
</feature>
<evidence type="ECO:0000256" key="1">
    <source>
        <dbReference type="ARBA" id="ARBA00004651"/>
    </source>
</evidence>
<dbReference type="GO" id="GO:0022857">
    <property type="term" value="F:transmembrane transporter activity"/>
    <property type="evidence" value="ECO:0007669"/>
    <property type="project" value="InterPro"/>
</dbReference>
<dbReference type="Proteomes" id="UP000015480">
    <property type="component" value="Plasmid pAMI6"/>
</dbReference>
<evidence type="ECO:0000256" key="2">
    <source>
        <dbReference type="ARBA" id="ARBA00022475"/>
    </source>
</evidence>
<protein>
    <submittedName>
        <fullName evidence="7">Amino acid transporter, permease protein</fullName>
    </submittedName>
</protein>
<dbReference type="PATRIC" id="fig|1367847.3.peg.4407"/>
<keyword evidence="7" id="KW-0614">Plasmid</keyword>
<dbReference type="EMBL" id="CP006654">
    <property type="protein sequence ID" value="AGT11431.1"/>
    <property type="molecule type" value="Genomic_DNA"/>
</dbReference>
<feature type="transmembrane region" description="Helical" evidence="6">
    <location>
        <begin position="139"/>
        <end position="162"/>
    </location>
</feature>
<feature type="transmembrane region" description="Helical" evidence="6">
    <location>
        <begin position="550"/>
        <end position="573"/>
    </location>
</feature>
<accession>S5Z1Y0</accession>
<dbReference type="InterPro" id="IPR002293">
    <property type="entry name" value="AA/rel_permease1"/>
</dbReference>
<feature type="transmembrane region" description="Helical" evidence="6">
    <location>
        <begin position="525"/>
        <end position="544"/>
    </location>
</feature>
<evidence type="ECO:0000256" key="6">
    <source>
        <dbReference type="SAM" id="Phobius"/>
    </source>
</evidence>
<feature type="transmembrane region" description="Helical" evidence="6">
    <location>
        <begin position="88"/>
        <end position="106"/>
    </location>
</feature>
<geneLocation type="plasmid" evidence="7 8">
    <name>pAMI6</name>
</geneLocation>
<evidence type="ECO:0000256" key="5">
    <source>
        <dbReference type="ARBA" id="ARBA00023136"/>
    </source>
</evidence>
<feature type="transmembrane region" description="Helical" evidence="6">
    <location>
        <begin position="606"/>
        <end position="626"/>
    </location>
</feature>
<sequence length="630" mass="67757">MPRVSDIPSRPYKDRDKVMKRLVQQGNANMVDQSTSGPLAGTGEGAGTTHRLHRTLTWRGAFWVAAGVPPLVLFSIGGIAGVAGKAAFVVWMLSMCMGFLQSFTYAEMAGMFGNKSGGTSVYGATAWLRYSKLIAPLSVWCNWFAWSPVLSLGCAIAAGYILNALFPVPLAESQQVVAWVTAHLADYTAQTQSVVDYLAAHPGLSAEAAIQAVAQADGVSALTPAFRTWEALTFTIPGLGTLHFNATFLIGVVLMLIIFAIQHRGISSTAKSQKLMALVVLIPLLLVGLVPILNGSINSMNVTGIVPPTAAYASTDGAWNIGGWTLFLGAMYIAAWSTYGFETAVCYTAEFKNPATDTFKAIFYSGLLCMVFFFLIPFAFQGVLGHEGMLAPGIVDGTGIGAALAGLVNGGPVITQILVILMILALFLAIMTAMAGSSRTLYQGSRDGWLPKYLSHVNEHGAPTNAMWTDLGFNVFLLALASDATGYFYVLAISNVGYIMFNFFNLNAGWIHRIDSPHLVRPWKAPTLLIGFNTLLAFVNAMFLGAGAKVWGYSGALWSGLIFASFILPVFWYRHFYQDKGHFPREAMEDLGLKDDGDLGPRRAGILPYVALIAGATVVLVSNWFFQLPT</sequence>
<evidence type="ECO:0000313" key="7">
    <source>
        <dbReference type="EMBL" id="AGT11431.1"/>
    </source>
</evidence>
<keyword evidence="8" id="KW-1185">Reference proteome</keyword>
<keyword evidence="3 6" id="KW-0812">Transmembrane</keyword>
<organism evidence="7 8">
    <name type="scientific">Paracoccus aminophilus JCM 7686</name>
    <dbReference type="NCBI Taxonomy" id="1367847"/>
    <lineage>
        <taxon>Bacteria</taxon>
        <taxon>Pseudomonadati</taxon>
        <taxon>Pseudomonadota</taxon>
        <taxon>Alphaproteobacteria</taxon>
        <taxon>Rhodobacterales</taxon>
        <taxon>Paracoccaceae</taxon>
        <taxon>Paracoccus</taxon>
    </lineage>
</organism>
<name>S5Z1Y0_PARAH</name>
<evidence type="ECO:0000313" key="8">
    <source>
        <dbReference type="Proteomes" id="UP000015480"/>
    </source>
</evidence>
<keyword evidence="5 6" id="KW-0472">Membrane</keyword>